<dbReference type="Gene3D" id="2.40.128.20">
    <property type="match status" value="1"/>
</dbReference>
<accession>A0A1D2AIS4</accession>
<dbReference type="InterPro" id="IPR002970">
    <property type="entry name" value="Tick_his-bd"/>
</dbReference>
<reference evidence="1" key="1">
    <citation type="submission" date="2016-07" db="EMBL/GenBank/DDBJ databases">
        <title>Salivary Glands transcriptome analysis on engorged females of Ornithodoros brasiliensis (Acari:Argasidae).</title>
        <authorList>
            <person name="Simons S.M."/>
            <person name="Carvalho E."/>
            <person name="Junqueira-de-Azevedo I."/>
            <person name="Ho P.L."/>
            <person name="Giovanni D."/>
            <person name="Mendonca R."/>
            <person name="Onofrio V."/>
            <person name="Landulfo G."/>
            <person name="Ramirez D."/>
            <person name="Barros-Battesti D."/>
        </authorList>
    </citation>
    <scope>NUCLEOTIDE SEQUENCE</scope>
    <source>
        <strain evidence="1">Female</strain>
        <tissue evidence="1">Salivary gland</tissue>
    </source>
</reference>
<organism evidence="1">
    <name type="scientific">Ornithodoros brasiliensis</name>
    <name type="common">Mouro tick</name>
    <dbReference type="NCBI Taxonomy" id="888526"/>
    <lineage>
        <taxon>Eukaryota</taxon>
        <taxon>Metazoa</taxon>
        <taxon>Ecdysozoa</taxon>
        <taxon>Arthropoda</taxon>
        <taxon>Chelicerata</taxon>
        <taxon>Arachnida</taxon>
        <taxon>Acari</taxon>
        <taxon>Parasitiformes</taxon>
        <taxon>Ixodida</taxon>
        <taxon>Ixodoidea</taxon>
        <taxon>Argasidae</taxon>
        <taxon>Ornithodorinae</taxon>
        <taxon>Ornithodoros</taxon>
    </lineage>
</organism>
<evidence type="ECO:0000313" key="1">
    <source>
        <dbReference type="EMBL" id="JAT79104.1"/>
    </source>
</evidence>
<protein>
    <submittedName>
        <fullName evidence="1">Salivary lipocalin</fullName>
    </submittedName>
</protein>
<dbReference type="AlphaFoldDB" id="A0A1D2AIS4"/>
<feature type="non-terminal residue" evidence="1">
    <location>
        <position position="1"/>
    </location>
</feature>
<dbReference type="GO" id="GO:0030682">
    <property type="term" value="P:symbiont-mediated perturbation of host defenses"/>
    <property type="evidence" value="ECO:0007669"/>
    <property type="project" value="InterPro"/>
</dbReference>
<dbReference type="GO" id="GO:0043176">
    <property type="term" value="F:amine binding"/>
    <property type="evidence" value="ECO:0007669"/>
    <property type="project" value="InterPro"/>
</dbReference>
<name>A0A1D2AIS4_ORNBR</name>
<proteinExistence type="predicted"/>
<dbReference type="EMBL" id="GETE01000452">
    <property type="protein sequence ID" value="JAT79104.1"/>
    <property type="molecule type" value="Transcribed_RNA"/>
</dbReference>
<sequence>SENMDVKLVALTFAIIVAQSEQFAKAEDAPVKHRDVWEAMTKSQTYFLLRRTYRWGGERSNCSYSSVVESDENERTLSVLVGKYDTSTKKYTKFPSYITTRIGKYQDRNHMKVSASKHGGAGVEYKMVFDDGEGCSVLIITKVDPKAVQFTQSHVGACELWATKEKARHINVVSSCEVQYFKKCNPDTATEDTPYVTNCADPPTSR</sequence>
<dbReference type="InterPro" id="IPR012674">
    <property type="entry name" value="Calycin"/>
</dbReference>
<dbReference type="Pfam" id="PF02098">
    <property type="entry name" value="His_binding"/>
    <property type="match status" value="1"/>
</dbReference>
<dbReference type="SUPFAM" id="SSF50814">
    <property type="entry name" value="Lipocalins"/>
    <property type="match status" value="1"/>
</dbReference>